<feature type="transmembrane region" description="Helical" evidence="1">
    <location>
        <begin position="6"/>
        <end position="30"/>
    </location>
</feature>
<dbReference type="Proteomes" id="UP001044222">
    <property type="component" value="Chromosome 11"/>
</dbReference>
<keyword evidence="1" id="KW-0472">Membrane</keyword>
<accession>A0A9D3LY18</accession>
<dbReference type="EMBL" id="JAFIRN010000011">
    <property type="protein sequence ID" value="KAG5839135.1"/>
    <property type="molecule type" value="Genomic_DNA"/>
</dbReference>
<reference evidence="2" key="1">
    <citation type="submission" date="2021-01" db="EMBL/GenBank/DDBJ databases">
        <title>A chromosome-scale assembly of European eel, Anguilla anguilla.</title>
        <authorList>
            <person name="Henkel C."/>
            <person name="Jong-Raadsen S.A."/>
            <person name="Dufour S."/>
            <person name="Weltzien F.-A."/>
            <person name="Palstra A.P."/>
            <person name="Pelster B."/>
            <person name="Spaink H.P."/>
            <person name="Van Den Thillart G.E."/>
            <person name="Jansen H."/>
            <person name="Zahm M."/>
            <person name="Klopp C."/>
            <person name="Cedric C."/>
            <person name="Louis A."/>
            <person name="Berthelot C."/>
            <person name="Parey E."/>
            <person name="Roest Crollius H."/>
            <person name="Montfort J."/>
            <person name="Robinson-Rechavi M."/>
            <person name="Bucao C."/>
            <person name="Bouchez O."/>
            <person name="Gislard M."/>
            <person name="Lluch J."/>
            <person name="Milhes M."/>
            <person name="Lampietro C."/>
            <person name="Lopez Roques C."/>
            <person name="Donnadieu C."/>
            <person name="Braasch I."/>
            <person name="Desvignes T."/>
            <person name="Postlethwait J."/>
            <person name="Bobe J."/>
            <person name="Guiguen Y."/>
            <person name="Dirks R."/>
        </authorList>
    </citation>
    <scope>NUCLEOTIDE SEQUENCE</scope>
    <source>
        <strain evidence="2">Tag_6206</strain>
        <tissue evidence="2">Liver</tissue>
    </source>
</reference>
<protein>
    <submittedName>
        <fullName evidence="2">Uncharacterized protein</fullName>
    </submittedName>
</protein>
<keyword evidence="1" id="KW-1133">Transmembrane helix</keyword>
<evidence type="ECO:0000256" key="1">
    <source>
        <dbReference type="SAM" id="Phobius"/>
    </source>
</evidence>
<comment type="caution">
    <text evidence="2">The sequence shown here is derived from an EMBL/GenBank/DDBJ whole genome shotgun (WGS) entry which is preliminary data.</text>
</comment>
<keyword evidence="3" id="KW-1185">Reference proteome</keyword>
<keyword evidence="1" id="KW-0812">Transmembrane</keyword>
<evidence type="ECO:0000313" key="3">
    <source>
        <dbReference type="Proteomes" id="UP001044222"/>
    </source>
</evidence>
<name>A0A9D3LY18_ANGAN</name>
<gene>
    <name evidence="2" type="ORF">ANANG_G00201710</name>
</gene>
<dbReference type="AlphaFoldDB" id="A0A9D3LY18"/>
<evidence type="ECO:0000313" key="2">
    <source>
        <dbReference type="EMBL" id="KAG5839135.1"/>
    </source>
</evidence>
<organism evidence="2 3">
    <name type="scientific">Anguilla anguilla</name>
    <name type="common">European freshwater eel</name>
    <name type="synonym">Muraena anguilla</name>
    <dbReference type="NCBI Taxonomy" id="7936"/>
    <lineage>
        <taxon>Eukaryota</taxon>
        <taxon>Metazoa</taxon>
        <taxon>Chordata</taxon>
        <taxon>Craniata</taxon>
        <taxon>Vertebrata</taxon>
        <taxon>Euteleostomi</taxon>
        <taxon>Actinopterygii</taxon>
        <taxon>Neopterygii</taxon>
        <taxon>Teleostei</taxon>
        <taxon>Anguilliformes</taxon>
        <taxon>Anguillidae</taxon>
        <taxon>Anguilla</taxon>
    </lineage>
</organism>
<feature type="transmembrane region" description="Helical" evidence="1">
    <location>
        <begin position="42"/>
        <end position="63"/>
    </location>
</feature>
<proteinExistence type="predicted"/>
<sequence length="97" mass="10930">MHIHSQVYLQCAVCVCAMYIHTAVCVSVCVCNVHPHSRVCGCVMYIHTQALMCVCVCVCTYGWRDMPSKWDKFLYRTRNRKVPETHPGAGRPGTPLA</sequence>